<evidence type="ECO:0000313" key="5">
    <source>
        <dbReference type="EMBL" id="VTN11038.1"/>
    </source>
</evidence>
<accession>A0A4U9D4F6</accession>
<name>A0A4U9D4F6_RAOTE</name>
<dbReference type="InterPro" id="IPR005318">
    <property type="entry name" value="OM_porin_bac"/>
</dbReference>
<dbReference type="Gene3D" id="2.40.160.10">
    <property type="entry name" value="Porin"/>
    <property type="match status" value="1"/>
</dbReference>
<dbReference type="PANTHER" id="PTHR34596:SF2">
    <property type="entry name" value="CHITOPORIN"/>
    <property type="match status" value="1"/>
</dbReference>
<dbReference type="GO" id="GO:0016020">
    <property type="term" value="C:membrane"/>
    <property type="evidence" value="ECO:0007669"/>
    <property type="project" value="InterPro"/>
</dbReference>
<evidence type="ECO:0000313" key="6">
    <source>
        <dbReference type="Proteomes" id="UP000339249"/>
    </source>
</evidence>
<evidence type="ECO:0000256" key="4">
    <source>
        <dbReference type="SAM" id="SignalP"/>
    </source>
</evidence>
<feature type="signal peptide" evidence="4">
    <location>
        <begin position="1"/>
        <end position="31"/>
    </location>
</feature>
<keyword evidence="2" id="KW-0813">Transport</keyword>
<dbReference type="EMBL" id="CABDVU010000001">
    <property type="protein sequence ID" value="VTN11038.1"/>
    <property type="molecule type" value="Genomic_DNA"/>
</dbReference>
<evidence type="ECO:0000256" key="2">
    <source>
        <dbReference type="ARBA" id="ARBA00022448"/>
    </source>
</evidence>
<sequence>MRFGPTLGNAMNLTRVTAALIFLSASTAAWSGNNNEDNQPSMLMNNIVSEPFFRDSHMTLSLKNYWKYLKEENDNPKRVHNAWGQGIAVDYQSGYFNDIFGADIIYYGAVKLGASDYFNSRGVLYNNGPGNSKHNAEGFSKFGQRNLKLKYSVADIQLNARWGWQVLKNYGVISTSTRLSPTTYSGWSGALSYDDLTLRGAYVESSMARNSPDKTHFQTNAGREINHLASGELLWKSRYLNLQYGYGESDNYLRRQLLFANLRPLAPLNIGMQIYATRALDEYRAMPASKRDFDDSARHFALDASWKAQRWSSRWGIGYTEAKKANEVGFYPRHMSKNSRGTFISMASAGDDYMRDRELVLANISDYQLSPELAIGLAGNIAQFSYRGNHVRSGEISAFSRWVPSDPRFKNLTVWLMFGPGWSYKSSGKTPVLTDGHYTRTHTLASEAIVEYRFRLF</sequence>
<feature type="chain" id="PRO_5020525908" evidence="4">
    <location>
        <begin position="32"/>
        <end position="457"/>
    </location>
</feature>
<protein>
    <submittedName>
        <fullName evidence="5">Outer membrane porin, OprD family</fullName>
    </submittedName>
</protein>
<evidence type="ECO:0000256" key="1">
    <source>
        <dbReference type="ARBA" id="ARBA00009075"/>
    </source>
</evidence>
<gene>
    <name evidence="5" type="ORF">NCTC9185_02981</name>
</gene>
<dbReference type="PANTHER" id="PTHR34596">
    <property type="entry name" value="CHITOPORIN"/>
    <property type="match status" value="1"/>
</dbReference>
<dbReference type="InterPro" id="IPR023614">
    <property type="entry name" value="Porin_dom_sf"/>
</dbReference>
<organism evidence="5 6">
    <name type="scientific">Raoultella terrigena</name>
    <name type="common">Klebsiella terrigena</name>
    <dbReference type="NCBI Taxonomy" id="577"/>
    <lineage>
        <taxon>Bacteria</taxon>
        <taxon>Pseudomonadati</taxon>
        <taxon>Pseudomonadota</taxon>
        <taxon>Gammaproteobacteria</taxon>
        <taxon>Enterobacterales</taxon>
        <taxon>Enterobacteriaceae</taxon>
        <taxon>Klebsiella/Raoultella group</taxon>
        <taxon>Raoultella</taxon>
    </lineage>
</organism>
<proteinExistence type="inferred from homology"/>
<evidence type="ECO:0000256" key="3">
    <source>
        <dbReference type="ARBA" id="ARBA00022729"/>
    </source>
</evidence>
<dbReference type="GO" id="GO:0015288">
    <property type="term" value="F:porin activity"/>
    <property type="evidence" value="ECO:0007669"/>
    <property type="project" value="TreeGrafter"/>
</dbReference>
<dbReference type="Pfam" id="PF03573">
    <property type="entry name" value="OprD"/>
    <property type="match status" value="1"/>
</dbReference>
<dbReference type="AlphaFoldDB" id="A0A4U9D4F6"/>
<reference evidence="5 6" key="1">
    <citation type="submission" date="2019-04" db="EMBL/GenBank/DDBJ databases">
        <authorList>
            <consortium name="Pathogen Informatics"/>
        </authorList>
    </citation>
    <scope>NUCLEOTIDE SEQUENCE [LARGE SCALE GENOMIC DNA]</scope>
    <source>
        <strain evidence="5 6">NCTC9185</strain>
    </source>
</reference>
<comment type="similarity">
    <text evidence="1">Belongs to the outer membrane porin (Opr) (TC 1.B.25) family.</text>
</comment>
<dbReference type="Proteomes" id="UP000339249">
    <property type="component" value="Unassembled WGS sequence"/>
</dbReference>
<keyword evidence="3 4" id="KW-0732">Signal</keyword>